<accession>A0A645CLF4</accession>
<comment type="caution">
    <text evidence="1">The sequence shown here is derived from an EMBL/GenBank/DDBJ whole genome shotgun (WGS) entry which is preliminary data.</text>
</comment>
<gene>
    <name evidence="1" type="ORF">SDC9_124814</name>
</gene>
<organism evidence="1">
    <name type="scientific">bioreactor metagenome</name>
    <dbReference type="NCBI Taxonomy" id="1076179"/>
    <lineage>
        <taxon>unclassified sequences</taxon>
        <taxon>metagenomes</taxon>
        <taxon>ecological metagenomes</taxon>
    </lineage>
</organism>
<dbReference type="EMBL" id="VSSQ01028192">
    <property type="protein sequence ID" value="MPM77806.1"/>
    <property type="molecule type" value="Genomic_DNA"/>
</dbReference>
<name>A0A645CLF4_9ZZZZ</name>
<evidence type="ECO:0000313" key="1">
    <source>
        <dbReference type="EMBL" id="MPM77806.1"/>
    </source>
</evidence>
<dbReference type="AlphaFoldDB" id="A0A645CLF4"/>
<protein>
    <submittedName>
        <fullName evidence="1">Uncharacterized protein</fullName>
    </submittedName>
</protein>
<proteinExistence type="predicted"/>
<sequence>MPHDSLLIKRITTEREQPREIGTDRIRCGHVRILLHDDASDFDRKFQRRRTLFLVALRRLKEEDDGIFRASESFAIAASRRLNCGIQPRFLAIDHREVDIHTRLDEACRDHAARRVIDSLRVEQRTDFREDALAVRGCHEGGKMIIPLAGQPRK</sequence>
<reference evidence="1" key="1">
    <citation type="submission" date="2019-08" db="EMBL/GenBank/DDBJ databases">
        <authorList>
            <person name="Kucharzyk K."/>
            <person name="Murdoch R.W."/>
            <person name="Higgins S."/>
            <person name="Loffler F."/>
        </authorList>
    </citation>
    <scope>NUCLEOTIDE SEQUENCE</scope>
</reference>